<accession>A0A127VKM3</accession>
<dbReference type="RefSeq" id="WP_068406848.1">
    <property type="nucleotide sequence ID" value="NZ_CP014504.1"/>
</dbReference>
<dbReference type="EMBL" id="CP014504">
    <property type="protein sequence ID" value="AMQ01865.1"/>
    <property type="molecule type" value="Genomic_DNA"/>
</dbReference>
<organism evidence="1 2">
    <name type="scientific">Pedobacter cryoconitis</name>
    <dbReference type="NCBI Taxonomy" id="188932"/>
    <lineage>
        <taxon>Bacteria</taxon>
        <taxon>Pseudomonadati</taxon>
        <taxon>Bacteroidota</taxon>
        <taxon>Sphingobacteriia</taxon>
        <taxon>Sphingobacteriales</taxon>
        <taxon>Sphingobacteriaceae</taxon>
        <taxon>Pedobacter</taxon>
    </lineage>
</organism>
<proteinExistence type="predicted"/>
<keyword evidence="2" id="KW-1185">Reference proteome</keyword>
<gene>
    <name evidence="1" type="ORF">AY601_5052</name>
</gene>
<dbReference type="GO" id="GO:0033104">
    <property type="term" value="C:type VI protein secretion system complex"/>
    <property type="evidence" value="ECO:0007669"/>
    <property type="project" value="InterPro"/>
</dbReference>
<reference evidence="1 2" key="1">
    <citation type="submission" date="2016-03" db="EMBL/GenBank/DDBJ databases">
        <title>Complete genome sequence of Pedobacter cryoconitis PAMC 27485.</title>
        <authorList>
            <person name="Lee J."/>
            <person name="Kim O.-S."/>
        </authorList>
    </citation>
    <scope>NUCLEOTIDE SEQUENCE [LARGE SCALE GENOMIC DNA]</scope>
    <source>
        <strain evidence="1 2">PAMC 27485</strain>
    </source>
</reference>
<name>A0A127VKM3_9SPHI</name>
<protein>
    <recommendedName>
        <fullName evidence="3">Type VI secretion system needle protein Hcp</fullName>
    </recommendedName>
</protein>
<dbReference type="InterPro" id="IPR041408">
    <property type="entry name" value="Hcp_Tssd"/>
</dbReference>
<evidence type="ECO:0000313" key="1">
    <source>
        <dbReference type="EMBL" id="AMQ01865.1"/>
    </source>
</evidence>
<evidence type="ECO:0008006" key="3">
    <source>
        <dbReference type="Google" id="ProtNLM"/>
    </source>
</evidence>
<dbReference type="AlphaFoldDB" id="A0A127VKM3"/>
<dbReference type="PATRIC" id="fig|188932.3.peg.5241"/>
<dbReference type="Pfam" id="PF17642">
    <property type="entry name" value="TssD"/>
    <property type="match status" value="1"/>
</dbReference>
<dbReference type="KEGG" id="pcm:AY601_5052"/>
<dbReference type="OrthoDB" id="955509at2"/>
<dbReference type="Proteomes" id="UP000071561">
    <property type="component" value="Chromosome"/>
</dbReference>
<sequence>MSSFKAVLKFADNPVKGYDILQCNYSFRQQTDDKGRPSSPALGGNVFIQITTPPDDFLLKWMVDSYKRRTGLVTFMKLDEESAFQRVAFEDAYCVEYHTNFNAVGSSSMVTSIVLSAKRLKVNGIDHNNDWPD</sequence>
<evidence type="ECO:0000313" key="2">
    <source>
        <dbReference type="Proteomes" id="UP000071561"/>
    </source>
</evidence>